<sequence length="1102" mass="125974">MSCRSTPDVLQSLPETFSSRINLSQRMKELAEELQKSEEKVRNAVQTESLVITACKTETSLTEKTSLRQTSSFLTEPIVFGRDQERDKLMNLLTNEEYAIVGKIPVVAIVGSGGVGKTTLARLLFNDPKVHSYFEVKFWICVSTRFDSVRLTREMLEGACGNRYDELSNLNELQNKLKDNLESKRFLLVLDDMWEDKDKSQWDSMVAPLNYCRVKGSIILVTTRNQSVAKMIDARDISLHGLVEDAFLSFFSTCIFNDPNYGGNWRLRNIGQQIANKLKGNPLAAKTVSALLKEKLDERYWMKIRDSEEWRSQSGPNDIMPALRLSYEHMPFHLQRCFSYCAIFPEDHRFTCMELVYLWMAQGFLDVRSKDKTMEDIGSSYFDDLFDRGFFQTKQTTYVYKEEVYYTFHDLIHDLARMVSFKECLTINGTEPRQIPPTIRHLSIFNSTKRGEEAIVSALACLKGENLSTIINWDELPSGIFRSISDLLKETKFLRAVTLNLHTQVQPYNVNFKNFVSLRYLRLIMSNIDTCMTLPREICRLYHLEVFEIERGWLLDELPNNFSDLVSLRHFIVRGKLHSKICGVGKLTSLQELNNFDVQQKLGFEIEQLGSLKEIGGSLYITNLENVKSKGEASKARLEEKEKLDALYLQWNHGEQENENVLEGLKPSTNLKSLTIIGYGGVASPTWLEPSLIFLESLTLGGCKAWELLPPIGELEFLKHLNLYGLAAKEIGPLCYGTRTRSMKFPSLEELRIVDMPDLEKWVWNDLCFKKLKKLTIRHCTKLVDLPLSGCATYEALERFPSLEILIIEDCPLIFQLPPLPYSSLLSFISIEGTGIIKSMHYMEKRQQLSLFLDQSSSLMVVELLAFHELSSLRSLEISNISSLVSLDLHSFVALENLDIRGCQSLESLTFGEHLVCLKILKIISCKTLSSIKDLKSWVNLESLYFRECPGFIAAWDAASKEIEMTESDFSLSLTRIEGDSLALLTLPICKQLTSLQFFDLEVSDFTEEPQVSLQLLITSINLVDIRGCKNIQSFPFDLFPSLKELRIKFPHIQSLPTNSHTEITKECLKLRNIRAVHIFGSPVQVIHAHANSSHFNQFCLK</sequence>
<dbReference type="AlphaFoldDB" id="A0A833R572"/>
<dbReference type="Gene3D" id="1.10.10.10">
    <property type="entry name" value="Winged helix-like DNA-binding domain superfamily/Winged helix DNA-binding domain"/>
    <property type="match status" value="1"/>
</dbReference>
<dbReference type="PANTHER" id="PTHR36766:SF40">
    <property type="entry name" value="DISEASE RESISTANCE PROTEIN RGA3"/>
    <property type="match status" value="1"/>
</dbReference>
<dbReference type="GO" id="GO:0009626">
    <property type="term" value="P:plant-type hypersensitive response"/>
    <property type="evidence" value="ECO:0007669"/>
    <property type="project" value="UniProtKB-ARBA"/>
</dbReference>
<dbReference type="InterPro" id="IPR056789">
    <property type="entry name" value="LRR_R13L1-DRL21"/>
</dbReference>
<dbReference type="InterPro" id="IPR042197">
    <property type="entry name" value="Apaf_helical"/>
</dbReference>
<keyword evidence="4" id="KW-0175">Coiled coil</keyword>
<dbReference type="InterPro" id="IPR002182">
    <property type="entry name" value="NB-ARC"/>
</dbReference>
<evidence type="ECO:0000313" key="9">
    <source>
        <dbReference type="Proteomes" id="UP000623129"/>
    </source>
</evidence>
<proteinExistence type="predicted"/>
<dbReference type="InterPro" id="IPR058922">
    <property type="entry name" value="WHD_DRP"/>
</dbReference>
<keyword evidence="3" id="KW-0611">Plant defense</keyword>
<dbReference type="PANTHER" id="PTHR36766">
    <property type="entry name" value="PLANT BROAD-SPECTRUM MILDEW RESISTANCE PROTEIN RPW8"/>
    <property type="match status" value="1"/>
</dbReference>
<dbReference type="InterPro" id="IPR036388">
    <property type="entry name" value="WH-like_DNA-bd_sf"/>
</dbReference>
<dbReference type="Pfam" id="PF23559">
    <property type="entry name" value="WHD_DRP"/>
    <property type="match status" value="1"/>
</dbReference>
<dbReference type="Gene3D" id="3.40.50.300">
    <property type="entry name" value="P-loop containing nucleotide triphosphate hydrolases"/>
    <property type="match status" value="1"/>
</dbReference>
<evidence type="ECO:0000313" key="8">
    <source>
        <dbReference type="EMBL" id="KAF3329918.1"/>
    </source>
</evidence>
<keyword evidence="2" id="KW-0677">Repeat</keyword>
<evidence type="ECO:0000256" key="3">
    <source>
        <dbReference type="ARBA" id="ARBA00022821"/>
    </source>
</evidence>
<evidence type="ECO:0000259" key="5">
    <source>
        <dbReference type="Pfam" id="PF00931"/>
    </source>
</evidence>
<feature type="domain" description="R13L1/DRL21-like LRR repeat region" evidence="7">
    <location>
        <begin position="606"/>
        <end position="725"/>
    </location>
</feature>
<evidence type="ECO:0000259" key="7">
    <source>
        <dbReference type="Pfam" id="PF25019"/>
    </source>
</evidence>
<dbReference type="SUPFAM" id="SSF52058">
    <property type="entry name" value="L domain-like"/>
    <property type="match status" value="2"/>
</dbReference>
<dbReference type="FunFam" id="3.40.50.300:FF:001091">
    <property type="entry name" value="Probable disease resistance protein At1g61300"/>
    <property type="match status" value="1"/>
</dbReference>
<dbReference type="Gene3D" id="3.80.10.10">
    <property type="entry name" value="Ribonuclease Inhibitor"/>
    <property type="match status" value="3"/>
</dbReference>
<dbReference type="InterPro" id="IPR027417">
    <property type="entry name" value="P-loop_NTPase"/>
</dbReference>
<comment type="caution">
    <text evidence="8">The sequence shown here is derived from an EMBL/GenBank/DDBJ whole genome shotgun (WGS) entry which is preliminary data.</text>
</comment>
<gene>
    <name evidence="8" type="ORF">FCM35_KLT05249</name>
</gene>
<feature type="domain" description="Disease resistance protein winged helix" evidence="6">
    <location>
        <begin position="343"/>
        <end position="416"/>
    </location>
</feature>
<dbReference type="GO" id="GO:0042742">
    <property type="term" value="P:defense response to bacterium"/>
    <property type="evidence" value="ECO:0007669"/>
    <property type="project" value="UniProtKB-ARBA"/>
</dbReference>
<reference evidence="8" key="1">
    <citation type="submission" date="2020-01" db="EMBL/GenBank/DDBJ databases">
        <title>Genome sequence of Kobresia littledalei, the first chromosome-level genome in the family Cyperaceae.</title>
        <authorList>
            <person name="Qu G."/>
        </authorList>
    </citation>
    <scope>NUCLEOTIDE SEQUENCE</scope>
    <source>
        <strain evidence="8">C.B.Clarke</strain>
        <tissue evidence="8">Leaf</tissue>
    </source>
</reference>
<dbReference type="InterPro" id="IPR032675">
    <property type="entry name" value="LRR_dom_sf"/>
</dbReference>
<organism evidence="8 9">
    <name type="scientific">Carex littledalei</name>
    <dbReference type="NCBI Taxonomy" id="544730"/>
    <lineage>
        <taxon>Eukaryota</taxon>
        <taxon>Viridiplantae</taxon>
        <taxon>Streptophyta</taxon>
        <taxon>Embryophyta</taxon>
        <taxon>Tracheophyta</taxon>
        <taxon>Spermatophyta</taxon>
        <taxon>Magnoliopsida</taxon>
        <taxon>Liliopsida</taxon>
        <taxon>Poales</taxon>
        <taxon>Cyperaceae</taxon>
        <taxon>Cyperoideae</taxon>
        <taxon>Cariceae</taxon>
        <taxon>Carex</taxon>
        <taxon>Carex subgen. Euthyceras</taxon>
    </lineage>
</organism>
<dbReference type="SUPFAM" id="SSF52540">
    <property type="entry name" value="P-loop containing nucleoside triphosphate hydrolases"/>
    <property type="match status" value="1"/>
</dbReference>
<dbReference type="FunFam" id="1.10.10.10:FF:000322">
    <property type="entry name" value="Probable disease resistance protein At1g63360"/>
    <property type="match status" value="1"/>
</dbReference>
<evidence type="ECO:0000259" key="6">
    <source>
        <dbReference type="Pfam" id="PF23559"/>
    </source>
</evidence>
<dbReference type="EMBL" id="SWLB01000014">
    <property type="protein sequence ID" value="KAF3329918.1"/>
    <property type="molecule type" value="Genomic_DNA"/>
</dbReference>
<dbReference type="Pfam" id="PF00931">
    <property type="entry name" value="NB-ARC"/>
    <property type="match status" value="1"/>
</dbReference>
<evidence type="ECO:0000256" key="2">
    <source>
        <dbReference type="ARBA" id="ARBA00022737"/>
    </source>
</evidence>
<feature type="coiled-coil region" evidence="4">
    <location>
        <begin position="20"/>
        <end position="47"/>
    </location>
</feature>
<keyword evidence="1" id="KW-0433">Leucine-rich repeat</keyword>
<evidence type="ECO:0000256" key="4">
    <source>
        <dbReference type="SAM" id="Coils"/>
    </source>
</evidence>
<protein>
    <submittedName>
        <fullName evidence="8">Disease resistance protein RGA3</fullName>
    </submittedName>
</protein>
<accession>A0A833R572</accession>
<dbReference type="GO" id="GO:0002758">
    <property type="term" value="P:innate immune response-activating signaling pathway"/>
    <property type="evidence" value="ECO:0007669"/>
    <property type="project" value="UniProtKB-ARBA"/>
</dbReference>
<dbReference type="OrthoDB" id="1534087at2759"/>
<feature type="domain" description="NB-ARC" evidence="5">
    <location>
        <begin position="85"/>
        <end position="256"/>
    </location>
</feature>
<dbReference type="Pfam" id="PF25019">
    <property type="entry name" value="LRR_R13L1-DRL21"/>
    <property type="match status" value="1"/>
</dbReference>
<evidence type="ECO:0000256" key="1">
    <source>
        <dbReference type="ARBA" id="ARBA00022614"/>
    </source>
</evidence>
<dbReference type="Proteomes" id="UP000623129">
    <property type="component" value="Unassembled WGS sequence"/>
</dbReference>
<dbReference type="Gene3D" id="1.10.8.430">
    <property type="entry name" value="Helical domain of apoptotic protease-activating factors"/>
    <property type="match status" value="1"/>
</dbReference>
<dbReference type="GO" id="GO:0043531">
    <property type="term" value="F:ADP binding"/>
    <property type="evidence" value="ECO:0007669"/>
    <property type="project" value="InterPro"/>
</dbReference>
<keyword evidence="9" id="KW-1185">Reference proteome</keyword>
<dbReference type="PRINTS" id="PR00364">
    <property type="entry name" value="DISEASERSIST"/>
</dbReference>
<name>A0A833R572_9POAL</name>